<dbReference type="OrthoDB" id="9810303at2"/>
<dbReference type="RefSeq" id="WP_090171816.1">
    <property type="nucleotide sequence ID" value="NZ_FMXR01000005.1"/>
</dbReference>
<reference evidence="2 3" key="1">
    <citation type="submission" date="2016-10" db="EMBL/GenBank/DDBJ databases">
        <authorList>
            <person name="de Groot N.N."/>
        </authorList>
    </citation>
    <scope>NUCLEOTIDE SEQUENCE [LARGE SCALE GENOMIC DNA]</scope>
    <source>
        <strain evidence="2 3">DSM 3217</strain>
    </source>
</reference>
<dbReference type="STRING" id="1732.SAMN02910417_00484"/>
<organism evidence="2 3">
    <name type="scientific">Eubacterium oxidoreducens</name>
    <dbReference type="NCBI Taxonomy" id="1732"/>
    <lineage>
        <taxon>Bacteria</taxon>
        <taxon>Bacillati</taxon>
        <taxon>Bacillota</taxon>
        <taxon>Clostridia</taxon>
        <taxon>Eubacteriales</taxon>
        <taxon>Eubacteriaceae</taxon>
        <taxon>Eubacterium</taxon>
    </lineage>
</organism>
<feature type="domain" description="Glycosyltransferase 2-like" evidence="1">
    <location>
        <begin position="8"/>
        <end position="113"/>
    </location>
</feature>
<dbReference type="AlphaFoldDB" id="A0A1G6AEI3"/>
<gene>
    <name evidence="2" type="ORF">SAMN02910417_00484</name>
</gene>
<keyword evidence="2" id="KW-0808">Transferase</keyword>
<keyword evidence="3" id="KW-1185">Reference proteome</keyword>
<protein>
    <submittedName>
        <fullName evidence="2">Glycosyl transferase family 2</fullName>
    </submittedName>
</protein>
<evidence type="ECO:0000259" key="1">
    <source>
        <dbReference type="Pfam" id="PF00535"/>
    </source>
</evidence>
<dbReference type="Proteomes" id="UP000199228">
    <property type="component" value="Unassembled WGS sequence"/>
</dbReference>
<evidence type="ECO:0000313" key="3">
    <source>
        <dbReference type="Proteomes" id="UP000199228"/>
    </source>
</evidence>
<dbReference type="CDD" id="cd00761">
    <property type="entry name" value="Glyco_tranf_GTA_type"/>
    <property type="match status" value="1"/>
</dbReference>
<dbReference type="Gene3D" id="3.90.550.10">
    <property type="entry name" value="Spore Coat Polysaccharide Biosynthesis Protein SpsA, Chain A"/>
    <property type="match status" value="1"/>
</dbReference>
<sequence length="307" mass="35507">MGAKSTLTIFTPTYNRAYIITKLYESLKHQTSREFSWLVIDDGSADDTKEIFQRILLDDHDFPIRYERIENGGKQRAINRALQMVDSEYLFIVDSDDYLLNHAVEHILAWIEELTEEERKTLAGISGVRGRYRDGKLQPIGGEIGFETPYITATNLERKQYNLTADMAEIYRVDLLKKYPFIVEEGENFVPEAVVWDAIARDGYKLRWYREIIYVCEYLEDGLTKGSWALMKKNPVGYARLFFNNAKNATGPEERAASVLQMAAHLYIAKREDLLDKMCLELGVKVPKIKAKILAKRRLKQYKDIGV</sequence>
<evidence type="ECO:0000313" key="2">
    <source>
        <dbReference type="EMBL" id="SDB06782.1"/>
    </source>
</evidence>
<dbReference type="InterPro" id="IPR029044">
    <property type="entry name" value="Nucleotide-diphossugar_trans"/>
</dbReference>
<dbReference type="PANTHER" id="PTHR22916">
    <property type="entry name" value="GLYCOSYLTRANSFERASE"/>
    <property type="match status" value="1"/>
</dbReference>
<name>A0A1G6AEI3_EUBOX</name>
<accession>A0A1G6AEI3</accession>
<dbReference type="PANTHER" id="PTHR22916:SF3">
    <property type="entry name" value="UDP-GLCNAC:BETAGAL BETA-1,3-N-ACETYLGLUCOSAMINYLTRANSFERASE-LIKE PROTEIN 1"/>
    <property type="match status" value="1"/>
</dbReference>
<dbReference type="EMBL" id="FMXR01000005">
    <property type="protein sequence ID" value="SDB06782.1"/>
    <property type="molecule type" value="Genomic_DNA"/>
</dbReference>
<dbReference type="GO" id="GO:0016758">
    <property type="term" value="F:hexosyltransferase activity"/>
    <property type="evidence" value="ECO:0007669"/>
    <property type="project" value="UniProtKB-ARBA"/>
</dbReference>
<dbReference type="InterPro" id="IPR001173">
    <property type="entry name" value="Glyco_trans_2-like"/>
</dbReference>
<dbReference type="Pfam" id="PF00535">
    <property type="entry name" value="Glycos_transf_2"/>
    <property type="match status" value="1"/>
</dbReference>
<proteinExistence type="predicted"/>
<dbReference type="SUPFAM" id="SSF53448">
    <property type="entry name" value="Nucleotide-diphospho-sugar transferases"/>
    <property type="match status" value="1"/>
</dbReference>